<feature type="region of interest" description="Disordered" evidence="6">
    <location>
        <begin position="1"/>
        <end position="88"/>
    </location>
</feature>
<dbReference type="InterPro" id="IPR008984">
    <property type="entry name" value="SMAD_FHA_dom_sf"/>
</dbReference>
<dbReference type="Gene3D" id="2.60.200.20">
    <property type="match status" value="1"/>
</dbReference>
<keyword evidence="3" id="KW-0472">Membrane</keyword>
<organism evidence="8 9">
    <name type="scientific">Gossypium laxum</name>
    <dbReference type="NCBI Taxonomy" id="34288"/>
    <lineage>
        <taxon>Eukaryota</taxon>
        <taxon>Viridiplantae</taxon>
        <taxon>Streptophyta</taxon>
        <taxon>Embryophyta</taxon>
        <taxon>Tracheophyta</taxon>
        <taxon>Spermatophyta</taxon>
        <taxon>Magnoliopsida</taxon>
        <taxon>eudicotyledons</taxon>
        <taxon>Gunneridae</taxon>
        <taxon>Pentapetalae</taxon>
        <taxon>rosids</taxon>
        <taxon>malvids</taxon>
        <taxon>Malvales</taxon>
        <taxon>Malvaceae</taxon>
        <taxon>Malvoideae</taxon>
        <taxon>Gossypium</taxon>
    </lineage>
</organism>
<dbReference type="PANTHER" id="PTHR45644">
    <property type="entry name" value="AAA ATPASE, PUTATIVE (AFU_ORTHOLOGUE AFUA_2G12920)-RELATED-RELATED"/>
    <property type="match status" value="1"/>
</dbReference>
<dbReference type="InterPro" id="IPR003959">
    <property type="entry name" value="ATPase_AAA_core"/>
</dbReference>
<dbReference type="Pfam" id="PF17862">
    <property type="entry name" value="AAA_lid_3"/>
    <property type="match status" value="1"/>
</dbReference>
<feature type="compositionally biased region" description="Polar residues" evidence="6">
    <location>
        <begin position="555"/>
        <end position="575"/>
    </location>
</feature>
<gene>
    <name evidence="8" type="ORF">Golax_014097</name>
</gene>
<keyword evidence="3" id="KW-1000">Mitochondrion outer membrane</keyword>
<dbReference type="SUPFAM" id="SSF49879">
    <property type="entry name" value="SMAD/FHA domain"/>
    <property type="match status" value="1"/>
</dbReference>
<dbReference type="Gene3D" id="1.10.8.60">
    <property type="match status" value="1"/>
</dbReference>
<evidence type="ECO:0000256" key="5">
    <source>
        <dbReference type="ARBA" id="ARBA00023128"/>
    </source>
</evidence>
<dbReference type="Pfam" id="PF24933">
    <property type="entry name" value="DUF7751"/>
    <property type="match status" value="1"/>
</dbReference>
<evidence type="ECO:0000256" key="6">
    <source>
        <dbReference type="SAM" id="MobiDB-lite"/>
    </source>
</evidence>
<dbReference type="EMBL" id="JABEZV010000007">
    <property type="protein sequence ID" value="MBA0715179.1"/>
    <property type="molecule type" value="Genomic_DNA"/>
</dbReference>
<feature type="compositionally biased region" description="Low complexity" evidence="6">
    <location>
        <begin position="35"/>
        <end position="46"/>
    </location>
</feature>
<evidence type="ECO:0000256" key="1">
    <source>
        <dbReference type="ARBA" id="ARBA00004572"/>
    </source>
</evidence>
<evidence type="ECO:0000256" key="2">
    <source>
        <dbReference type="ARBA" id="ARBA00022741"/>
    </source>
</evidence>
<feature type="domain" description="AAA+ ATPase" evidence="7">
    <location>
        <begin position="975"/>
        <end position="1112"/>
    </location>
</feature>
<keyword evidence="9" id="KW-1185">Reference proteome</keyword>
<dbReference type="GO" id="GO:0005524">
    <property type="term" value="F:ATP binding"/>
    <property type="evidence" value="ECO:0007669"/>
    <property type="project" value="UniProtKB-KW"/>
</dbReference>
<protein>
    <recommendedName>
        <fullName evidence="7">AAA+ ATPase domain-containing protein</fullName>
    </recommendedName>
</protein>
<dbReference type="InterPro" id="IPR051701">
    <property type="entry name" value="Mito_OM_Translocase_MSP1"/>
</dbReference>
<dbReference type="CDD" id="cd19520">
    <property type="entry name" value="RecA-like_ATAD1"/>
    <property type="match status" value="1"/>
</dbReference>
<evidence type="ECO:0000313" key="8">
    <source>
        <dbReference type="EMBL" id="MBA0715179.1"/>
    </source>
</evidence>
<dbReference type="InterPro" id="IPR027417">
    <property type="entry name" value="P-loop_NTPase"/>
</dbReference>
<sequence>MVETRRSSSSSKRPLSTPATSLPTSSKRSKASEPASSSTNGAAASGPVNEALGPPKESGSGSRVTELRSSDLPVSDAAKAVGASVPDKSADVDVENGALVSPRSLGEAAVDAENAKVVSAGFTARVKKRPTKPAKSGSKVPWGKLLSQYSQNPHVVMCGTIFTIGQSRQCNLCLKDPNISTVLCKVKHIESDGNSIALLEITGGKGSVQVNGKVYRKNASLILNAGDELIFTSTGNHAYLTNDNLAAPGIPSSLSVLEAQTAPIKEIIEARSGDPSAVAGAATILASLSTKENSEMSTLPSGCEVSDDRVPEVDMKDSASNSDPATASSREKTVPPTPDAANENSNLDRLGLDDSMDADNTKIPGAGYSLRPLLRILAGTSTDFDFSGSIAKILDERREIREMLKELEPPSALISTKRQAFKDSLQDGILNPDNIDVSFENFPYYLSDTTKKVLIASTYVHLKCNKFAKYASDLPIMSPRILLSGPSGSEIYQETLAKALAKHFGARLLIVDSLLLPGGSTSRETDAVKEPSRAERAYVYAKRAAQAAALQQKKPTSSVEADITGGSSLSSQALPKQEVSTATSKSFTFKKGDRVKFVGTTSPSGFSSLQPALRGPAIGFRGKVLLAFEENGSSKIGVRFDRSIPQGNDLGGLCEEDHGFFCAASSLRLEASGGDDVDKLAVNELFEVAVNESKCSPLILFVKDIEKSMAGNTDVYSSLKSKVENLPANVVIIGSHTQMDNRKEKSHPGGLLFTKFGANQTALLDLAFPDNFGRLHDRSKETPKTMKQVARLFPNKVTIQLPQDEALLLDWKQQLERDIETLKAQSNIVSFRSVLNRNGLDCPDLETLCIKDQTLTNESVEKVVGWALSHHFMHASEALIKDAKLVVSTESIKYGLNILQGIQSESKSLKKSLKDVVTENEFEKKLLADVIPPSDIGVSFDDIGALENVKDTLKELVMLPLQRPELFCKGQLTKPCKGILLFGPPGTGKTMLAKAVATEAGANFINISMSSITSKWFGEGEKYVKAVFSLASKIAPSVIFVDEVDSMLGRRENPGEHEAMRKMKNEFMVNWDGLRTKDKERVLVLAATNRPFDLDEAVIRRLPRRLMVNLPDAPNREKILRVILAKEDLSLNVDLETIANMTDGYSGSDLKNLCVTAAHCPIREILEKEKKERASAAAENRPAPTLYSSADVRPLKMDDFKYAHEQVCASVSSESTNMNELLQWNELYGEGGSRKKKPLSYFM</sequence>
<dbReference type="PROSITE" id="PS00674">
    <property type="entry name" value="AAA"/>
    <property type="match status" value="1"/>
</dbReference>
<keyword evidence="5" id="KW-0496">Mitochondrion</keyword>
<dbReference type="AlphaFoldDB" id="A0A7J8ZV58"/>
<dbReference type="InterPro" id="IPR003593">
    <property type="entry name" value="AAA+_ATPase"/>
</dbReference>
<evidence type="ECO:0000256" key="4">
    <source>
        <dbReference type="ARBA" id="ARBA00022840"/>
    </source>
</evidence>
<evidence type="ECO:0000313" key="9">
    <source>
        <dbReference type="Proteomes" id="UP000593574"/>
    </source>
</evidence>
<dbReference type="Pfam" id="PF00004">
    <property type="entry name" value="AAA"/>
    <property type="match status" value="1"/>
</dbReference>
<dbReference type="GO" id="GO:0005741">
    <property type="term" value="C:mitochondrial outer membrane"/>
    <property type="evidence" value="ECO:0007669"/>
    <property type="project" value="UniProtKB-SubCell"/>
</dbReference>
<dbReference type="FunFam" id="3.40.50.300:FF:000416">
    <property type="entry name" value="p-loop nucleoside triphosphate hydrolase superfamily protein"/>
    <property type="match status" value="1"/>
</dbReference>
<feature type="compositionally biased region" description="Low complexity" evidence="6">
    <location>
        <begin position="7"/>
        <end position="26"/>
    </location>
</feature>
<keyword evidence="4" id="KW-0067">ATP-binding</keyword>
<dbReference type="Gene3D" id="3.40.50.300">
    <property type="entry name" value="P-loop containing nucleotide triphosphate hydrolases"/>
    <property type="match status" value="1"/>
</dbReference>
<comment type="subcellular location">
    <subcellularLocation>
        <location evidence="1">Mitochondrion outer membrane</location>
        <topology evidence="1">Single-pass membrane protein</topology>
    </subcellularLocation>
</comment>
<keyword evidence="2" id="KW-0547">Nucleotide-binding</keyword>
<feature type="region of interest" description="Disordered" evidence="6">
    <location>
        <begin position="314"/>
        <end position="358"/>
    </location>
</feature>
<name>A0A7J8ZV58_9ROSI</name>
<evidence type="ECO:0000259" key="7">
    <source>
        <dbReference type="SMART" id="SM00382"/>
    </source>
</evidence>
<feature type="compositionally biased region" description="Polar residues" evidence="6">
    <location>
        <begin position="318"/>
        <end position="328"/>
    </location>
</feature>
<dbReference type="Proteomes" id="UP000593574">
    <property type="component" value="Unassembled WGS sequence"/>
</dbReference>
<comment type="caution">
    <text evidence="8">The sequence shown here is derived from an EMBL/GenBank/DDBJ whole genome shotgun (WGS) entry which is preliminary data.</text>
</comment>
<dbReference type="PANTHER" id="PTHR45644:SF73">
    <property type="entry name" value="AAA-TYPE ATPASE FAMILY PROTEIN"/>
    <property type="match status" value="1"/>
</dbReference>
<proteinExistence type="predicted"/>
<dbReference type="SUPFAM" id="SSF52540">
    <property type="entry name" value="P-loop containing nucleoside triphosphate hydrolases"/>
    <property type="match status" value="1"/>
</dbReference>
<accession>A0A7J8ZV58</accession>
<dbReference type="InterPro" id="IPR056653">
    <property type="entry name" value="DUF7751"/>
</dbReference>
<dbReference type="SMART" id="SM00382">
    <property type="entry name" value="AAA"/>
    <property type="match status" value="1"/>
</dbReference>
<feature type="region of interest" description="Disordered" evidence="6">
    <location>
        <begin position="551"/>
        <end position="575"/>
    </location>
</feature>
<dbReference type="GO" id="GO:0016887">
    <property type="term" value="F:ATP hydrolysis activity"/>
    <property type="evidence" value="ECO:0007669"/>
    <property type="project" value="InterPro"/>
</dbReference>
<dbReference type="InterPro" id="IPR003960">
    <property type="entry name" value="ATPase_AAA_CS"/>
</dbReference>
<dbReference type="InterPro" id="IPR041569">
    <property type="entry name" value="AAA_lid_3"/>
</dbReference>
<evidence type="ECO:0000256" key="3">
    <source>
        <dbReference type="ARBA" id="ARBA00022787"/>
    </source>
</evidence>
<reference evidence="8 9" key="1">
    <citation type="journal article" date="2019" name="Genome Biol. Evol.">
        <title>Insights into the evolution of the New World diploid cottons (Gossypium, subgenus Houzingenia) based on genome sequencing.</title>
        <authorList>
            <person name="Grover C.E."/>
            <person name="Arick M.A. 2nd"/>
            <person name="Thrash A."/>
            <person name="Conover J.L."/>
            <person name="Sanders W.S."/>
            <person name="Peterson D.G."/>
            <person name="Frelichowski J.E."/>
            <person name="Scheffler J.A."/>
            <person name="Scheffler B.E."/>
            <person name="Wendel J.F."/>
        </authorList>
    </citation>
    <scope>NUCLEOTIDE SEQUENCE [LARGE SCALE GENOMIC DNA]</scope>
    <source>
        <strain evidence="8">4</strain>
        <tissue evidence="8">Leaf</tissue>
    </source>
</reference>